<organism evidence="2 3">
    <name type="scientific">Cordyceps militaris</name>
    <name type="common">Caterpillar fungus</name>
    <name type="synonym">Clavaria militaris</name>
    <dbReference type="NCBI Taxonomy" id="73501"/>
    <lineage>
        <taxon>Eukaryota</taxon>
        <taxon>Fungi</taxon>
        <taxon>Dikarya</taxon>
        <taxon>Ascomycota</taxon>
        <taxon>Pezizomycotina</taxon>
        <taxon>Sordariomycetes</taxon>
        <taxon>Hypocreomycetidae</taxon>
        <taxon>Hypocreales</taxon>
        <taxon>Cordycipitaceae</taxon>
        <taxon>Cordyceps</taxon>
    </lineage>
</organism>
<accession>A0A2H4SPI4</accession>
<reference evidence="2 3" key="1">
    <citation type="journal article" date="2017" name="BMC Genomics">
        <title>Chromosome level assembly and secondary metabolite potential of the parasitic fungus Cordyceps militaris.</title>
        <authorList>
            <person name="Kramer G.J."/>
            <person name="Nodwell J.R."/>
        </authorList>
    </citation>
    <scope>NUCLEOTIDE SEQUENCE [LARGE SCALE GENOMIC DNA]</scope>
    <source>
        <strain evidence="2 3">ATCC 34164</strain>
    </source>
</reference>
<sequence>MVHRTCSQLPRLVNLHRATRQMAPPHLQDKGLIAECDGVLKTAYEGLRTTNEQLQDLEREIYRLIVAKMTWFPDQSRSQHRLPQYTYAAFGGGNPLTPQWLEWAACNGLLESAANLDRELEKANASKTIFEGLQNALRRRIDKLSRPTLRSLNILFLPDEILLGIFELVEDFDFRLAHVYCYGAGRMDIANIRLVCRQFCNVSSQLLLRSVSVNFNEPSLARLDEISRHPTIAKGVRAVRVVLHFHKLSFNDLDTFISHQADQLENAVSLFEESRKWEPSTIPEHTASEMITNGRVAVSTLRRQASADTDNDGGYLEDDRSRREHLAGIHREYLILFEKQALLIKTGEFCRLVGSAIARMPSARRLEFTDAHFASLREPRLIPGTDVWSTLYPFMLQPMTGYHTRAYGFESPNYECIINVIEAVRNAGTLLSSIDIKLSTLACPTGLVPAPDIRREFSSGMQQLEAFSFKYSGNANDQDVSDLHEFLSTCLDTASLQRLTLDMKGSEVESPRIDVGQIMGSMSRHKLTNILLHYVAVEVSKLKLLLERLPQSMNGINQMNVMNICLLSGTWKDALDVLRRKARGIMALSHPRGAECDSMSQEDYERIFGHEDHACSSEAEMYINRCLPGLPNPPNPIQALEDELSTAH</sequence>
<evidence type="ECO:0000313" key="3">
    <source>
        <dbReference type="Proteomes" id="UP000323067"/>
    </source>
</evidence>
<gene>
    <name evidence="2" type="ORF">A9K55_003843</name>
</gene>
<proteinExistence type="predicted"/>
<dbReference type="EMBL" id="CP023325">
    <property type="protein sequence ID" value="ATY65018.1"/>
    <property type="molecule type" value="Genomic_DNA"/>
</dbReference>
<evidence type="ECO:0000256" key="1">
    <source>
        <dbReference type="SAM" id="Coils"/>
    </source>
</evidence>
<dbReference type="VEuPathDB" id="FungiDB:CCM_04966"/>
<feature type="coiled-coil region" evidence="1">
    <location>
        <begin position="40"/>
        <end position="67"/>
    </location>
</feature>
<dbReference type="Proteomes" id="UP000323067">
    <property type="component" value="Chromosome v"/>
</dbReference>
<protein>
    <submittedName>
        <fullName evidence="2">Uncharacterized protein</fullName>
    </submittedName>
</protein>
<dbReference type="VEuPathDB" id="FungiDB:A9K55_003843"/>
<dbReference type="AlphaFoldDB" id="A0A2H4SPI4"/>
<dbReference type="OrthoDB" id="3759773at2759"/>
<name>A0A2H4SPI4_CORMI</name>
<keyword evidence="1" id="KW-0175">Coiled coil</keyword>
<evidence type="ECO:0000313" key="2">
    <source>
        <dbReference type="EMBL" id="ATY65018.1"/>
    </source>
</evidence>